<feature type="domain" description="Thiamine pyrophosphate enzyme N-terminal TPP-binding" evidence="6">
    <location>
        <begin position="7"/>
        <end position="106"/>
    </location>
</feature>
<dbReference type="SUPFAM" id="SSF52518">
    <property type="entry name" value="Thiamin diphosphate-binding fold (THDP-binding)"/>
    <property type="match status" value="2"/>
</dbReference>
<dbReference type="RefSeq" id="WP_193927496.1">
    <property type="nucleotide sequence ID" value="NZ_JADEYC010000009.1"/>
</dbReference>
<keyword evidence="2 3" id="KW-0786">Thiamine pyrophosphate</keyword>
<dbReference type="GO" id="GO:0003984">
    <property type="term" value="F:acetolactate synthase activity"/>
    <property type="evidence" value="ECO:0007669"/>
    <property type="project" value="TreeGrafter"/>
</dbReference>
<comment type="similarity">
    <text evidence="1 3">Belongs to the TPP enzyme family.</text>
</comment>
<sequence length="534" mass="57139">MSSPERTVRDITRDLLRELGLTTVFGNPGTTEVPFLTDWPDDFRYVLGLQESAVVSMADGYAQSRREPVLVNLHSAGGVGHALGAIFTAYRNRTPMVITAGQQTRSLMFGEPFLGATDAAEFPRPYVKWSYEPARAADVPAALVRAHQLATTPPYGPVFVSVPADDWNEPGVDVPARRSHSTFAPDPAAVDELVAALRDCTRPAFVVGPAVDADGVVDDMVRLVEKSGAAVWVAPMSPRCSFPEDHPQFAGFLQPEQRALTAELADYDLVIVWGAPAFTYHVHRGEADPSTTDEGDVFVVSDDPDVLARARRGRGVLGTLGHAVRQVEQRVAPAGRALPRGYARPGRPEPRTPLTAAYVFDAISRTLPDDAAVVEETPSHRNDLHEHLPITSRDGGFFTGFSGALGYGIGAAVGVAMADPQRRTVAVLGDGASMYGIQAVWTAVREQAPVTFVILDNSRYAAVAVLGEAAGGAKLPGVELGGIDHAALAASLGCPSRPVRTPEELDRALAEDFAGRAGPSLLHVRVDDQQRYLY</sequence>
<evidence type="ECO:0000313" key="7">
    <source>
        <dbReference type="EMBL" id="MBE9374056.1"/>
    </source>
</evidence>
<dbReference type="AlphaFoldDB" id="A0A929B868"/>
<proteinExistence type="inferred from homology"/>
<dbReference type="InterPro" id="IPR045229">
    <property type="entry name" value="TPP_enz"/>
</dbReference>
<dbReference type="GO" id="GO:0000287">
    <property type="term" value="F:magnesium ion binding"/>
    <property type="evidence" value="ECO:0007669"/>
    <property type="project" value="InterPro"/>
</dbReference>
<dbReference type="GO" id="GO:0030976">
    <property type="term" value="F:thiamine pyrophosphate binding"/>
    <property type="evidence" value="ECO:0007669"/>
    <property type="project" value="InterPro"/>
</dbReference>
<evidence type="ECO:0000259" key="5">
    <source>
        <dbReference type="Pfam" id="PF02775"/>
    </source>
</evidence>
<dbReference type="PROSITE" id="PS00187">
    <property type="entry name" value="TPP_ENZYMES"/>
    <property type="match status" value="1"/>
</dbReference>
<dbReference type="InterPro" id="IPR000399">
    <property type="entry name" value="TPP-bd_CS"/>
</dbReference>
<dbReference type="PANTHER" id="PTHR18968:SF133">
    <property type="entry name" value="BENZOYLFORMATE DECARBOXYLASE"/>
    <property type="match status" value="1"/>
</dbReference>
<dbReference type="CDD" id="cd07035">
    <property type="entry name" value="TPP_PYR_POX_like"/>
    <property type="match status" value="1"/>
</dbReference>
<dbReference type="Pfam" id="PF00205">
    <property type="entry name" value="TPP_enzyme_M"/>
    <property type="match status" value="1"/>
</dbReference>
<dbReference type="GO" id="GO:0050660">
    <property type="term" value="F:flavin adenine dinucleotide binding"/>
    <property type="evidence" value="ECO:0007669"/>
    <property type="project" value="TreeGrafter"/>
</dbReference>
<comment type="caution">
    <text evidence="7">The sequence shown here is derived from an EMBL/GenBank/DDBJ whole genome shotgun (WGS) entry which is preliminary data.</text>
</comment>
<feature type="domain" description="Thiamine pyrophosphate enzyme central" evidence="4">
    <location>
        <begin position="190"/>
        <end position="325"/>
    </location>
</feature>
<dbReference type="Pfam" id="PF02776">
    <property type="entry name" value="TPP_enzyme_N"/>
    <property type="match status" value="1"/>
</dbReference>
<name>A0A929B868_9PSEU</name>
<evidence type="ECO:0000259" key="6">
    <source>
        <dbReference type="Pfam" id="PF02776"/>
    </source>
</evidence>
<evidence type="ECO:0000259" key="4">
    <source>
        <dbReference type="Pfam" id="PF00205"/>
    </source>
</evidence>
<dbReference type="Gene3D" id="3.40.50.970">
    <property type="match status" value="2"/>
</dbReference>
<dbReference type="GO" id="GO:0050695">
    <property type="term" value="F:benzoylformate decarboxylase activity"/>
    <property type="evidence" value="ECO:0007669"/>
    <property type="project" value="UniProtKB-EC"/>
</dbReference>
<dbReference type="CDD" id="cd02002">
    <property type="entry name" value="TPP_BFDC"/>
    <property type="match status" value="1"/>
</dbReference>
<dbReference type="InterPro" id="IPR012001">
    <property type="entry name" value="Thiamin_PyroP_enz_TPP-bd_dom"/>
</dbReference>
<dbReference type="PANTHER" id="PTHR18968">
    <property type="entry name" value="THIAMINE PYROPHOSPHATE ENZYMES"/>
    <property type="match status" value="1"/>
</dbReference>
<keyword evidence="7" id="KW-0456">Lyase</keyword>
<dbReference type="NCBIfam" id="NF005485">
    <property type="entry name" value="PRK07092.1"/>
    <property type="match status" value="1"/>
</dbReference>
<dbReference type="Proteomes" id="UP000598360">
    <property type="component" value="Unassembled WGS sequence"/>
</dbReference>
<keyword evidence="8" id="KW-1185">Reference proteome</keyword>
<dbReference type="InterPro" id="IPR029061">
    <property type="entry name" value="THDP-binding"/>
</dbReference>
<dbReference type="InterPro" id="IPR011766">
    <property type="entry name" value="TPP_enzyme_TPP-bd"/>
</dbReference>
<evidence type="ECO:0000256" key="3">
    <source>
        <dbReference type="RuleBase" id="RU362132"/>
    </source>
</evidence>
<evidence type="ECO:0000313" key="8">
    <source>
        <dbReference type="Proteomes" id="UP000598360"/>
    </source>
</evidence>
<dbReference type="SUPFAM" id="SSF52467">
    <property type="entry name" value="DHS-like NAD/FAD-binding domain"/>
    <property type="match status" value="1"/>
</dbReference>
<dbReference type="InterPro" id="IPR012000">
    <property type="entry name" value="Thiamin_PyroP_enz_cen_dom"/>
</dbReference>
<evidence type="ECO:0000256" key="1">
    <source>
        <dbReference type="ARBA" id="ARBA00007812"/>
    </source>
</evidence>
<dbReference type="Pfam" id="PF02775">
    <property type="entry name" value="TPP_enzyme_C"/>
    <property type="match status" value="1"/>
</dbReference>
<dbReference type="EMBL" id="JADEYC010000009">
    <property type="protein sequence ID" value="MBE9374056.1"/>
    <property type="molecule type" value="Genomic_DNA"/>
</dbReference>
<accession>A0A929B868</accession>
<evidence type="ECO:0000256" key="2">
    <source>
        <dbReference type="ARBA" id="ARBA00023052"/>
    </source>
</evidence>
<organism evidence="7 8">
    <name type="scientific">Saccharopolyspora montiporae</name>
    <dbReference type="NCBI Taxonomy" id="2781240"/>
    <lineage>
        <taxon>Bacteria</taxon>
        <taxon>Bacillati</taxon>
        <taxon>Actinomycetota</taxon>
        <taxon>Actinomycetes</taxon>
        <taxon>Pseudonocardiales</taxon>
        <taxon>Pseudonocardiaceae</taxon>
        <taxon>Saccharopolyspora</taxon>
    </lineage>
</organism>
<dbReference type="Gene3D" id="3.40.50.1220">
    <property type="entry name" value="TPP-binding domain"/>
    <property type="match status" value="1"/>
</dbReference>
<reference evidence="7" key="1">
    <citation type="submission" date="2020-10" db="EMBL/GenBank/DDBJ databases">
        <title>Diversity and distribution of actinomycetes associated with coral in the coast of Hainan.</title>
        <authorList>
            <person name="Li F."/>
        </authorList>
    </citation>
    <scope>NUCLEOTIDE SEQUENCE</scope>
    <source>
        <strain evidence="7">HNM0983</strain>
    </source>
</reference>
<dbReference type="EC" id="4.1.1.7" evidence="7"/>
<protein>
    <submittedName>
        <fullName evidence="7">Benzoylformate decarboxylase</fullName>
        <ecNumber evidence="7">4.1.1.7</ecNumber>
    </submittedName>
</protein>
<dbReference type="InterPro" id="IPR029035">
    <property type="entry name" value="DHS-like_NAD/FAD-binding_dom"/>
</dbReference>
<feature type="domain" description="Thiamine pyrophosphate enzyme TPP-binding" evidence="5">
    <location>
        <begin position="383"/>
        <end position="524"/>
    </location>
</feature>
<gene>
    <name evidence="7" type="ORF">IQ251_06300</name>
</gene>